<sequence>MRSNFSYKIGTRKLFKKCKMNYSDYSYNNSWRIDEWSSATPGTVFKSPVYDIPPDHTNFQFKIMKPTKFDNTPFEIIMKLIFAKDMPHYVRTVFQIQHHRTEAPHTTTIKCFSFENRNDGSTPKKTISTNTPTSSVNSEILIIFFTIVHMKKIPRSLSMPIPSTSSMFASLKRSYGKATCYLNAIMVVLYNIPAFRYLIFSVPNMEEERIETIIIRSLQCLFAKMNTPNAYSTSILTKSFGWPKEALEIQHDAQEFLCKFLDKLKTRLPPIFEKKLEELFYGIERQFTITDGVTETNDHIFNCIQIKNITELRSLTMGLRQYTSDDRVAENKILRTKFVKLPQVLFFHVCRFVQNEFQTLKKTEHPLSYPKILDMTEFLTEYTGKSRVMYELYAVIVHTGDINSGHYYSYVKPTAHEPWVKINDSSCIVVNNEREIIQNNFGKSQLSQPANRRNMSSRPLPVPTAYILMYMNVDQIEELMAPENPVDPPLFARQYAQHNLNKKKTRSMSNLNDNNNDSILTFTIMDENGLKDSIMKGNRGFDSIVPWKTFDLPRSTTHHEFFTKVSEALGKPVDRFRLWRCDIKKSPVFTLQNDSTTFLNCCKIDCTHFLDCLNDEETNPNVGFSQLFLFVIVYDPNEENPFKYGGKIIVERGNCIEVVEKMLPSLDTMKKPLNYFFQKEGNEFLELKPSQNFGNIEKIRNGNIIIVQSYSESRKPDYSHPTYTFAKNGELTVDENGMAINHNKIAEKKVEILEKKEEIIEINDKNNKLEKSSPSIVDHYYDNMEYISYFEKIEEKFPLSIKNMFIMKEKSLLFHISLFGKTVGPKYAVKVPSTMNLISFKQFLANKILKMTFNSMKDTIMIFKSQRPFCPSTVPLPKDGSAILENLFKPKTKPVKKSSLKQTELDKNMDDKNQKPIEIYVQLFNNIKQPMFPYRVSFSTNGISPSHLFEVIIPTPKTTFQNLCDDIVKPLLPDIFNFDDYRILRIKNASIDYELLRTSRVPRDFCEVRFEKIPEDQKIYIQTEKSQDNEKNIEESSECEKSLENEKIEEKFEVKPLIKVSYGAEFCNATVLALGHPFLMPVDGTKEEVLARIEKMTIGLLPNEQTSLMFVNKEGEIVDHDISHIKEAQNNKLILFIVIKGVNAEDFFSLRGFFEEHVKILN</sequence>
<name>A0A1J4J821_9EUKA</name>
<dbReference type="GO" id="GO:0031647">
    <property type="term" value="P:regulation of protein stability"/>
    <property type="evidence" value="ECO:0007669"/>
    <property type="project" value="TreeGrafter"/>
</dbReference>
<feature type="domain" description="USP" evidence="2">
    <location>
        <begin position="169"/>
        <end position="473"/>
    </location>
</feature>
<dbReference type="InterPro" id="IPR001394">
    <property type="entry name" value="Peptidase_C19_UCH"/>
</dbReference>
<reference evidence="3" key="1">
    <citation type="submission" date="2016-10" db="EMBL/GenBank/DDBJ databases">
        <authorList>
            <person name="Benchimol M."/>
            <person name="Almeida L.G."/>
            <person name="Vasconcelos A.T."/>
            <person name="Perreira-Neves A."/>
            <person name="Rosa I.A."/>
            <person name="Tasca T."/>
            <person name="Bogo M.R."/>
            <person name="de Souza W."/>
        </authorList>
    </citation>
    <scope>NUCLEOTIDE SEQUENCE [LARGE SCALE GENOMIC DNA]</scope>
    <source>
        <strain evidence="3">K</strain>
    </source>
</reference>
<dbReference type="InterPro" id="IPR038765">
    <property type="entry name" value="Papain-like_cys_pep_sf"/>
</dbReference>
<dbReference type="GO" id="GO:0005829">
    <property type="term" value="C:cytosol"/>
    <property type="evidence" value="ECO:0007669"/>
    <property type="project" value="TreeGrafter"/>
</dbReference>
<dbReference type="RefSeq" id="XP_068346509.1">
    <property type="nucleotide sequence ID" value="XM_068513141.1"/>
</dbReference>
<evidence type="ECO:0000313" key="3">
    <source>
        <dbReference type="EMBL" id="OHS93372.1"/>
    </source>
</evidence>
<dbReference type="GO" id="GO:0004843">
    <property type="term" value="F:cysteine-type deubiquitinase activity"/>
    <property type="evidence" value="ECO:0007669"/>
    <property type="project" value="InterPro"/>
</dbReference>
<dbReference type="SUPFAM" id="SSF54001">
    <property type="entry name" value="Cysteine proteinases"/>
    <property type="match status" value="1"/>
</dbReference>
<dbReference type="GO" id="GO:0016579">
    <property type="term" value="P:protein deubiquitination"/>
    <property type="evidence" value="ECO:0007669"/>
    <property type="project" value="InterPro"/>
</dbReference>
<dbReference type="InterPro" id="IPR028889">
    <property type="entry name" value="USP"/>
</dbReference>
<organism evidence="3 4">
    <name type="scientific">Tritrichomonas foetus</name>
    <dbReference type="NCBI Taxonomy" id="1144522"/>
    <lineage>
        <taxon>Eukaryota</taxon>
        <taxon>Metamonada</taxon>
        <taxon>Parabasalia</taxon>
        <taxon>Tritrichomonadida</taxon>
        <taxon>Tritrichomonadidae</taxon>
        <taxon>Tritrichomonas</taxon>
    </lineage>
</organism>
<evidence type="ECO:0000313" key="4">
    <source>
        <dbReference type="Proteomes" id="UP000179807"/>
    </source>
</evidence>
<dbReference type="VEuPathDB" id="TrichDB:TRFO_40335"/>
<dbReference type="PANTHER" id="PTHR24006">
    <property type="entry name" value="UBIQUITIN CARBOXYL-TERMINAL HYDROLASE"/>
    <property type="match status" value="1"/>
</dbReference>
<dbReference type="PROSITE" id="PS50235">
    <property type="entry name" value="USP_3"/>
    <property type="match status" value="1"/>
</dbReference>
<dbReference type="EMBL" id="MLAK01001407">
    <property type="protein sequence ID" value="OHS93372.1"/>
    <property type="molecule type" value="Genomic_DNA"/>
</dbReference>
<keyword evidence="1" id="KW-0175">Coiled coil</keyword>
<dbReference type="Pfam" id="PF00443">
    <property type="entry name" value="UCH"/>
    <property type="match status" value="1"/>
</dbReference>
<accession>A0A1J4J821</accession>
<dbReference type="GO" id="GO:0005634">
    <property type="term" value="C:nucleus"/>
    <property type="evidence" value="ECO:0007669"/>
    <property type="project" value="TreeGrafter"/>
</dbReference>
<protein>
    <recommendedName>
        <fullName evidence="2">USP domain-containing protein</fullName>
    </recommendedName>
</protein>
<dbReference type="GeneID" id="94847845"/>
<dbReference type="InterPro" id="IPR018200">
    <property type="entry name" value="USP_CS"/>
</dbReference>
<dbReference type="OrthoDB" id="289038at2759"/>
<proteinExistence type="predicted"/>
<feature type="coiled-coil region" evidence="1">
    <location>
        <begin position="743"/>
        <end position="772"/>
    </location>
</feature>
<dbReference type="PROSITE" id="PS00973">
    <property type="entry name" value="USP_2"/>
    <property type="match status" value="1"/>
</dbReference>
<keyword evidence="4" id="KW-1185">Reference proteome</keyword>
<dbReference type="AlphaFoldDB" id="A0A1J4J821"/>
<dbReference type="Proteomes" id="UP000179807">
    <property type="component" value="Unassembled WGS sequence"/>
</dbReference>
<evidence type="ECO:0000256" key="1">
    <source>
        <dbReference type="SAM" id="Coils"/>
    </source>
</evidence>
<dbReference type="InterPro" id="IPR050164">
    <property type="entry name" value="Peptidase_C19"/>
</dbReference>
<dbReference type="Gene3D" id="3.90.70.10">
    <property type="entry name" value="Cysteine proteinases"/>
    <property type="match status" value="1"/>
</dbReference>
<comment type="caution">
    <text evidence="3">The sequence shown here is derived from an EMBL/GenBank/DDBJ whole genome shotgun (WGS) entry which is preliminary data.</text>
</comment>
<dbReference type="PANTHER" id="PTHR24006:SF644">
    <property type="entry name" value="UBIQUITIN CARBOXYL-TERMINAL HYDROLASE 7"/>
    <property type="match status" value="1"/>
</dbReference>
<gene>
    <name evidence="3" type="ORF">TRFO_40335</name>
</gene>
<evidence type="ECO:0000259" key="2">
    <source>
        <dbReference type="PROSITE" id="PS50235"/>
    </source>
</evidence>